<evidence type="ECO:0000313" key="3">
    <source>
        <dbReference type="Proteomes" id="UP000319979"/>
    </source>
</evidence>
<dbReference type="SMART" id="SM00507">
    <property type="entry name" value="HNHc"/>
    <property type="match status" value="1"/>
</dbReference>
<dbReference type="CDD" id="cd00085">
    <property type="entry name" value="HNHc"/>
    <property type="match status" value="1"/>
</dbReference>
<name>A0A544BR17_VIBCL</name>
<evidence type="ECO:0000313" key="2">
    <source>
        <dbReference type="EMBL" id="TQP08820.1"/>
    </source>
</evidence>
<sequence>MVSVVVFEFSGMRCQPLRRALCALICEWGSMINQKLHSEMMRLGYSDADAIVFVRANGKCEYCNVDLIHDRIAFDSAQFDHIIPKSKGGDNSVENLALSCKICNNAKTTYLPEGQTREARIESAKMHIQSRREHANQFWQKVSSIFRSC</sequence>
<dbReference type="GO" id="GO:0004519">
    <property type="term" value="F:endonuclease activity"/>
    <property type="evidence" value="ECO:0007669"/>
    <property type="project" value="UniProtKB-KW"/>
</dbReference>
<comment type="caution">
    <text evidence="2">The sequence shown here is derived from an EMBL/GenBank/DDBJ whole genome shotgun (WGS) entry which is preliminary data.</text>
</comment>
<organism evidence="2 3">
    <name type="scientific">Vibrio cholerae</name>
    <dbReference type="NCBI Taxonomy" id="666"/>
    <lineage>
        <taxon>Bacteria</taxon>
        <taxon>Pseudomonadati</taxon>
        <taxon>Pseudomonadota</taxon>
        <taxon>Gammaproteobacteria</taxon>
        <taxon>Vibrionales</taxon>
        <taxon>Vibrionaceae</taxon>
        <taxon>Vibrio</taxon>
    </lineage>
</organism>
<accession>A0A544BR17</accession>
<protein>
    <submittedName>
        <fullName evidence="2">HNH endonuclease</fullName>
    </submittedName>
</protein>
<dbReference type="GO" id="GO:0003676">
    <property type="term" value="F:nucleic acid binding"/>
    <property type="evidence" value="ECO:0007669"/>
    <property type="project" value="InterPro"/>
</dbReference>
<dbReference type="Pfam" id="PF01844">
    <property type="entry name" value="HNH"/>
    <property type="match status" value="1"/>
</dbReference>
<dbReference type="AntiFam" id="ANF00278">
    <property type="entry name" value="Spurious ORF motif from attC repeats"/>
</dbReference>
<dbReference type="InterPro" id="IPR003615">
    <property type="entry name" value="HNH_nuc"/>
</dbReference>
<evidence type="ECO:0000259" key="1">
    <source>
        <dbReference type="SMART" id="SM00507"/>
    </source>
</evidence>
<proteinExistence type="predicted"/>
<keyword evidence="2" id="KW-0255">Endonuclease</keyword>
<dbReference type="EMBL" id="VIOS01000132">
    <property type="protein sequence ID" value="TQP08820.1"/>
    <property type="molecule type" value="Genomic_DNA"/>
</dbReference>
<dbReference type="GO" id="GO:0008270">
    <property type="term" value="F:zinc ion binding"/>
    <property type="evidence" value="ECO:0007669"/>
    <property type="project" value="InterPro"/>
</dbReference>
<dbReference type="PANTHER" id="PTHR33877">
    <property type="entry name" value="SLL1193 PROTEIN"/>
    <property type="match status" value="1"/>
</dbReference>
<gene>
    <name evidence="2" type="ORF">FLM02_18555</name>
</gene>
<keyword evidence="2" id="KW-0378">Hydrolase</keyword>
<reference evidence="2 3" key="1">
    <citation type="submission" date="2019-07" db="EMBL/GenBank/DDBJ databases">
        <title>Phenotypic and genotypic antimicrobial resistance traits of Vibrio cholerae non-O1/non-O139 isolated from a large Austrian lake frequently associated with cases of infection.</title>
        <authorList>
            <person name="Lepuschitz S."/>
            <person name="Baron S."/>
            <person name="Larvor E."/>
            <person name="Granier S."/>
            <person name="Pretzer C."/>
            <person name="Mach R.L."/>
            <person name="Farnleitner A.H."/>
            <person name="Ruppitsch W."/>
            <person name="Pleininger S."/>
            <person name="Indra A."/>
            <person name="Kirschner A.K.T."/>
        </authorList>
    </citation>
    <scope>NUCLEOTIDE SEQUENCE [LARGE SCALE GENOMIC DNA]</scope>
    <source>
        <strain evidence="2 3">A12JL36W90</strain>
    </source>
</reference>
<dbReference type="Proteomes" id="UP000319979">
    <property type="component" value="Unassembled WGS sequence"/>
</dbReference>
<keyword evidence="2" id="KW-0540">Nuclease</keyword>
<dbReference type="Gene3D" id="1.10.30.50">
    <property type="match status" value="1"/>
</dbReference>
<dbReference type="InterPro" id="IPR052892">
    <property type="entry name" value="NA-targeting_endonuclease"/>
</dbReference>
<dbReference type="AlphaFoldDB" id="A0A544BR17"/>
<feature type="domain" description="HNH nuclease" evidence="1">
    <location>
        <begin position="47"/>
        <end position="105"/>
    </location>
</feature>
<dbReference type="InterPro" id="IPR002711">
    <property type="entry name" value="HNH"/>
</dbReference>
<dbReference type="NCBIfam" id="NF041952">
    <property type="entry name" value="super_attC_Vc_1"/>
    <property type="match status" value="1"/>
</dbReference>
<dbReference type="PANTHER" id="PTHR33877:SF1">
    <property type="entry name" value="TYPE IV METHYL-DIRECTED RESTRICTION ENZYME ECOKMCRA"/>
    <property type="match status" value="1"/>
</dbReference>